<reference evidence="1" key="1">
    <citation type="submission" date="2022-08" db="EMBL/GenBank/DDBJ databases">
        <title>Genome Sequence of Lecanicillium fungicola.</title>
        <authorList>
            <person name="Buettner E."/>
        </authorList>
    </citation>
    <scope>NUCLEOTIDE SEQUENCE</scope>
    <source>
        <strain evidence="1">Babe33</strain>
    </source>
</reference>
<keyword evidence="2" id="KW-1185">Reference proteome</keyword>
<organism evidence="1 2">
    <name type="scientific">Zarea fungicola</name>
    <dbReference type="NCBI Taxonomy" id="93591"/>
    <lineage>
        <taxon>Eukaryota</taxon>
        <taxon>Fungi</taxon>
        <taxon>Dikarya</taxon>
        <taxon>Ascomycota</taxon>
        <taxon>Pezizomycotina</taxon>
        <taxon>Sordariomycetes</taxon>
        <taxon>Hypocreomycetidae</taxon>
        <taxon>Hypocreales</taxon>
        <taxon>Cordycipitaceae</taxon>
        <taxon>Zarea</taxon>
    </lineage>
</organism>
<dbReference type="EMBL" id="JANJQO010000703">
    <property type="protein sequence ID" value="KAJ2975477.1"/>
    <property type="molecule type" value="Genomic_DNA"/>
</dbReference>
<dbReference type="Proteomes" id="UP001143910">
    <property type="component" value="Unassembled WGS sequence"/>
</dbReference>
<protein>
    <submittedName>
        <fullName evidence="1">Uncharacterized protein</fullName>
    </submittedName>
</protein>
<evidence type="ECO:0000313" key="2">
    <source>
        <dbReference type="Proteomes" id="UP001143910"/>
    </source>
</evidence>
<proteinExistence type="predicted"/>
<name>A0ACC1N892_9HYPO</name>
<accession>A0ACC1N892</accession>
<evidence type="ECO:0000313" key="1">
    <source>
        <dbReference type="EMBL" id="KAJ2975477.1"/>
    </source>
</evidence>
<sequence>MPDSSPAMWLSALLTAVGGWSETICHPEEDSRLTQGYLSNNVKVEALVQGILRFGPAAWLLVGAPFRIATLRGAKLVVLPNGRLYLKAHTLFAIADMTVCILSFLEHGRNIGPSTLLTTYLFFTISSNIINTGLRIVLFILESQTKHSILRAPFKEPSLEKTSGFFGVLFFWWVNKVLKMGYSRALSLADMPPLDKSLDACSWRPNIYVFVPRVLFTVLRCCQPLLIGRAINFVSQDLSPFENRNEAFSLLLLTLIIYVGMPVCNGAYVYLLARVNLMERMALVGVIYNDCLTVKDGVFDESAAVTLMSNDADSAAGCWDIFHDLWSQFLEVCIGMYMLATELGWVCIFPVLVVLCISWTVKHITTNVADRQLAFSRATQHRISTTKAVLDSMKNIKMMGLVERMEKRIQETRNQEIQKYAAFYRLLLAYFISSVALHLFSPAVTLIFYAIQAQIRGAKSVDTEMVFTSIAIIEIIATPANSLLGILPEVASILAAFTRIQTFLMIPTRDDKRKFIETAFSASGHGPVSAPTEPTDKTVVRLENASIRPASTADLVLKNISAFWKRGDLVVISGTVGAGKTSLAKALLGELSQDSGSIQTAYKTVAYCSQVAWLINGTVKEVICGLHGNQKTLDEAWYRRVVHACDLDEDLRRLPEGDQSVIGSRGITLSGGQKQRIALARAVFAREELIILDDTLSALDVSTQRHITNRLMGSNGLFKELGTTVVLITHTPQHLQLADHTIILDATGSVAEQGTWKDLRARNGYVSKVVLGAERDQIEQTAHDGVEASDEIHQGLELSDDLQQITRVAGEVTLYKYYFRAIGVPRLLLLIGSLTIYAILVGAIPYWLKWIGESGGMHMWFYTSVYFLLSLGAFSSVTAAVVTIFLLIAPHSGRNLHNRLLRTVMHAPQSFFATTDTGVTLNRFSSDIRMIDRSLPFALFQVFQAAFLLLSQCVLLCIVQPFIIATLPFTILAVYLIQKVYLATSRQLRAIDLEARALVNGSFLETLEGVATIRAFGWQHAFSRDNARKLDLSLRPDYMLTLGSLSPWS</sequence>
<gene>
    <name evidence="1" type="ORF">NQ176_g5498</name>
</gene>
<comment type="caution">
    <text evidence="1">The sequence shown here is derived from an EMBL/GenBank/DDBJ whole genome shotgun (WGS) entry which is preliminary data.</text>
</comment>